<feature type="compositionally biased region" description="Polar residues" evidence="1">
    <location>
        <begin position="154"/>
        <end position="164"/>
    </location>
</feature>
<reference evidence="2" key="1">
    <citation type="submission" date="2021-01" db="EMBL/GenBank/DDBJ databases">
        <authorList>
            <person name="Corre E."/>
            <person name="Pelletier E."/>
            <person name="Niang G."/>
            <person name="Scheremetjew M."/>
            <person name="Finn R."/>
            <person name="Kale V."/>
            <person name="Holt S."/>
            <person name="Cochrane G."/>
            <person name="Meng A."/>
            <person name="Brown T."/>
            <person name="Cohen L."/>
        </authorList>
    </citation>
    <scope>NUCLEOTIDE SEQUENCE</scope>
    <source>
        <strain evidence="2">10249 10 AB</strain>
    </source>
</reference>
<evidence type="ECO:0000313" key="2">
    <source>
        <dbReference type="EMBL" id="CAE0713985.1"/>
    </source>
</evidence>
<gene>
    <name evidence="2" type="ORF">PAUS00366_LOCUS6737</name>
    <name evidence="3" type="ORF">PAUS00366_LOCUS6738</name>
</gene>
<feature type="compositionally biased region" description="Pro residues" evidence="1">
    <location>
        <begin position="140"/>
        <end position="153"/>
    </location>
</feature>
<protein>
    <submittedName>
        <fullName evidence="2">Uncharacterized protein</fullName>
    </submittedName>
</protein>
<accession>A0A6U9XL93</accession>
<organism evidence="2">
    <name type="scientific">Pseudo-nitzschia australis</name>
    <dbReference type="NCBI Taxonomy" id="44445"/>
    <lineage>
        <taxon>Eukaryota</taxon>
        <taxon>Sar</taxon>
        <taxon>Stramenopiles</taxon>
        <taxon>Ochrophyta</taxon>
        <taxon>Bacillariophyta</taxon>
        <taxon>Bacillariophyceae</taxon>
        <taxon>Bacillariophycidae</taxon>
        <taxon>Bacillariales</taxon>
        <taxon>Bacillariaceae</taxon>
        <taxon>Pseudo-nitzschia</taxon>
    </lineage>
</organism>
<dbReference type="AlphaFoldDB" id="A0A6U9XL93"/>
<evidence type="ECO:0000256" key="1">
    <source>
        <dbReference type="SAM" id="MobiDB-lite"/>
    </source>
</evidence>
<proteinExistence type="predicted"/>
<feature type="compositionally biased region" description="Polar residues" evidence="1">
    <location>
        <begin position="177"/>
        <end position="188"/>
    </location>
</feature>
<feature type="region of interest" description="Disordered" evidence="1">
    <location>
        <begin position="44"/>
        <end position="206"/>
    </location>
</feature>
<feature type="region of interest" description="Disordered" evidence="1">
    <location>
        <begin position="330"/>
        <end position="373"/>
    </location>
</feature>
<feature type="compositionally biased region" description="Low complexity" evidence="1">
    <location>
        <begin position="330"/>
        <end position="341"/>
    </location>
</feature>
<dbReference type="EMBL" id="HBIX01008764">
    <property type="protein sequence ID" value="CAE0713985.1"/>
    <property type="molecule type" value="Transcribed_RNA"/>
</dbReference>
<name>A0A6U9XL93_9STRA</name>
<dbReference type="EMBL" id="HBIX01008765">
    <property type="protein sequence ID" value="CAE0713986.1"/>
    <property type="molecule type" value="Transcribed_RNA"/>
</dbReference>
<feature type="compositionally biased region" description="Basic and acidic residues" evidence="1">
    <location>
        <begin position="364"/>
        <end position="373"/>
    </location>
</feature>
<evidence type="ECO:0000313" key="3">
    <source>
        <dbReference type="EMBL" id="CAE0713986.1"/>
    </source>
</evidence>
<sequence>MVASSRIVTVTNATGVRSNDDTLIDDMQILTHGGSSPQIIRRLRNSSSKAHKNGSSTKATTDTRMRIQAEIQRPSSSPLNNDGRGASSKIGSGNHIPRVRSDNLAQSKREDPRVRRSIFGHYFQEKDRSYSAPHLVRNQPPLPPPPPPPPPVSDSPSHSQAKEQQSTRRSFRRSSSDFASKNNVNPIDQNGIDHRRQSRHHKHFSRDDLPVDYRVFAPSEHQAATSAICYRYRELNRDHEKEYDSLLERKVRVEHSLPPFPSPLIRFCSETTTTVAGNDSHSFTTKHFNGSNGSDCNYSSHDREIHYHGVYSLLTPISILRPSRYTCSCTSNGNSDNNTTTAVGADSISEDVPGSISGSNETKVPTKLEEEKDQQHLSTSLASSFNFPRSYIETSSIIKTLASASTENVSFSCTDVVEEKKESDIVHVPLNTISVVPVPVASALKPLPFIATDILRGDNVASERLSSGNTTEAINSNCAENTCCDNDPKYEMVSTELQHHQHLRFDPRVTVTEFEDPIPRKWYNADELDQHKREAIAVAQAYLREHRAVADFYRRATLDRVTNTYRKRALYSLPVFSSTYCSSNEADKSPTVAGSPSFRQDKKSEELVRKILIVDPNAAILSLLYKSMKSMFPSAEILIARSAEKALRLVEECIAPIQGATATYFDIIIVDQIITIRNNSKNNTSHGKDDDTCLPGFLNMFMKKVQESPIASVPSKSCDVCYGSDLIEQVCRLSFERKREGFSSAPPQCLLIGVSIRPERDAIIMRRAGADVVWGIPIPSVGSTLRNKLLSKLHSKRYPRLPFSSSRSDQSQT</sequence>